<evidence type="ECO:0000313" key="2">
    <source>
        <dbReference type="EMBL" id="VDP42001.1"/>
    </source>
</evidence>
<dbReference type="AlphaFoldDB" id="A0A183J724"/>
<protein>
    <submittedName>
        <fullName evidence="2 4">Uncharacterized protein</fullName>
    </submittedName>
</protein>
<reference evidence="2 3" key="2">
    <citation type="submission" date="2018-11" db="EMBL/GenBank/DDBJ databases">
        <authorList>
            <consortium name="Pathogen Informatics"/>
        </authorList>
    </citation>
    <scope>NUCLEOTIDE SEQUENCE [LARGE SCALE GENOMIC DNA]</scope>
</reference>
<evidence type="ECO:0000313" key="4">
    <source>
        <dbReference type="WBParaSite" id="SBAD_0001206201-mRNA-1"/>
    </source>
</evidence>
<evidence type="ECO:0000256" key="1">
    <source>
        <dbReference type="SAM" id="MobiDB-lite"/>
    </source>
</evidence>
<dbReference type="Proteomes" id="UP000270296">
    <property type="component" value="Unassembled WGS sequence"/>
</dbReference>
<accession>A0A183J724</accession>
<name>A0A183J724_9BILA</name>
<keyword evidence="3" id="KW-1185">Reference proteome</keyword>
<proteinExistence type="predicted"/>
<dbReference type="WBParaSite" id="SBAD_0001206201-mRNA-1">
    <property type="protein sequence ID" value="SBAD_0001206201-mRNA-1"/>
    <property type="gene ID" value="SBAD_0001206201"/>
</dbReference>
<sequence>MNGSVRTEKRGEREENRRRVGGARGISVRTRNNGRDSGGRSIYDYTYTYFVQRRKLPANLHDDHDDATETPTVTAIDEILIKRQRRPIETTHIPITSRGPPKRLPTGRGNEN</sequence>
<feature type="compositionally biased region" description="Basic and acidic residues" evidence="1">
    <location>
        <begin position="1"/>
        <end position="18"/>
    </location>
</feature>
<feature type="region of interest" description="Disordered" evidence="1">
    <location>
        <begin position="1"/>
        <end position="41"/>
    </location>
</feature>
<reference evidence="4" key="1">
    <citation type="submission" date="2016-06" db="UniProtKB">
        <authorList>
            <consortium name="WormBaseParasite"/>
        </authorList>
    </citation>
    <scope>IDENTIFICATION</scope>
</reference>
<dbReference type="EMBL" id="UZAM01016148">
    <property type="protein sequence ID" value="VDP42001.1"/>
    <property type="molecule type" value="Genomic_DNA"/>
</dbReference>
<organism evidence="4">
    <name type="scientific">Soboliphyme baturini</name>
    <dbReference type="NCBI Taxonomy" id="241478"/>
    <lineage>
        <taxon>Eukaryota</taxon>
        <taxon>Metazoa</taxon>
        <taxon>Ecdysozoa</taxon>
        <taxon>Nematoda</taxon>
        <taxon>Enoplea</taxon>
        <taxon>Dorylaimia</taxon>
        <taxon>Dioctophymatida</taxon>
        <taxon>Dioctophymatoidea</taxon>
        <taxon>Soboliphymatidae</taxon>
        <taxon>Soboliphyme</taxon>
    </lineage>
</organism>
<feature type="region of interest" description="Disordered" evidence="1">
    <location>
        <begin position="85"/>
        <end position="112"/>
    </location>
</feature>
<evidence type="ECO:0000313" key="3">
    <source>
        <dbReference type="Proteomes" id="UP000270296"/>
    </source>
</evidence>
<gene>
    <name evidence="2" type="ORF">SBAD_LOCUS11672</name>
</gene>